<dbReference type="EMBL" id="AP019822">
    <property type="protein sequence ID" value="BBM36691.1"/>
    <property type="molecule type" value="Genomic_DNA"/>
</dbReference>
<protein>
    <submittedName>
        <fullName evidence="1">Uncharacterized protein</fullName>
    </submittedName>
</protein>
<dbReference type="AlphaFoldDB" id="A0A510JE50"/>
<name>A0A510JE50_9FUSO</name>
<evidence type="ECO:0000313" key="2">
    <source>
        <dbReference type="Proteomes" id="UP000321606"/>
    </source>
</evidence>
<dbReference type="RefSeq" id="WP_026737917.1">
    <property type="nucleotide sequence ID" value="NZ_AP019822.1"/>
</dbReference>
<dbReference type="STRING" id="714315.GCA_000516535_01642"/>
<reference evidence="1 2" key="1">
    <citation type="submission" date="2019-07" db="EMBL/GenBank/DDBJ databases">
        <title>Complete Genome Sequence of Leptotrichia goodfellowii Strain JCM 16774.</title>
        <authorList>
            <person name="Watanabe S."/>
            <person name="Cui L."/>
        </authorList>
    </citation>
    <scope>NUCLEOTIDE SEQUENCE [LARGE SCALE GENOMIC DNA]</scope>
    <source>
        <strain evidence="1 2">JCM16774</strain>
    </source>
</reference>
<gene>
    <name evidence="1" type="ORF">JCM16774_1635</name>
</gene>
<dbReference type="OrthoDB" id="79430at2"/>
<evidence type="ECO:0000313" key="1">
    <source>
        <dbReference type="EMBL" id="BBM36691.1"/>
    </source>
</evidence>
<organism evidence="1 2">
    <name type="scientific">Pseudoleptotrichia goodfellowii</name>
    <dbReference type="NCBI Taxonomy" id="157692"/>
    <lineage>
        <taxon>Bacteria</taxon>
        <taxon>Fusobacteriati</taxon>
        <taxon>Fusobacteriota</taxon>
        <taxon>Fusobacteriia</taxon>
        <taxon>Fusobacteriales</taxon>
        <taxon>Leptotrichiaceae</taxon>
        <taxon>Pseudoleptotrichia</taxon>
    </lineage>
</organism>
<dbReference type="Proteomes" id="UP000321606">
    <property type="component" value="Chromosome"/>
</dbReference>
<sequence length="274" mass="32826">MKKFKVKTRPSEDTGMAIGGEIDEKFVNEKLRKLVEEAYGLFVYDLNGKLSVCISYCVSEENVKKLIETPVRKLSRELIREYLDAVNYDETGLEIKHFLPKILEFITKRAEIRLDTSLILDKCHFEKDVWNEKELDFMHRFSKEFIIDALDTDPGKMRIENFSVYITMFNIGGLKTEHLLDIDMWKSESTKISVLKHFEKMMYYYTRDYTYYNNSFSENAEFNNQINLWISSKEMAEIFMPIIEKYYFENSDMEYEEKWRLDQLYSVLEKNLKK</sequence>
<accession>A0A510JE50</accession>
<dbReference type="KEGG" id="lgo:JCM16774_1635"/>
<proteinExistence type="predicted"/>